<dbReference type="InterPro" id="IPR023267">
    <property type="entry name" value="RCMT"/>
</dbReference>
<protein>
    <recommendedName>
        <fullName evidence="6">SAM-dependent MTase RsmB/NOP-type domain-containing protein</fullName>
    </recommendedName>
</protein>
<feature type="domain" description="SAM-dependent MTase RsmB/NOP-type" evidence="6">
    <location>
        <begin position="120"/>
        <end position="402"/>
    </location>
</feature>
<dbReference type="SUPFAM" id="SSF53335">
    <property type="entry name" value="S-adenosyl-L-methionine-dependent methyltransferases"/>
    <property type="match status" value="1"/>
</dbReference>
<comment type="caution">
    <text evidence="5">Lacks conserved residue(s) required for the propagation of feature annotation.</text>
</comment>
<dbReference type="KEGG" id="sphl:LPB140_08465"/>
<proteinExistence type="inferred from homology"/>
<evidence type="ECO:0000256" key="2">
    <source>
        <dbReference type="ARBA" id="ARBA00022679"/>
    </source>
</evidence>
<dbReference type="InterPro" id="IPR049560">
    <property type="entry name" value="MeTrfase_RsmB-F_NOP2_cat"/>
</dbReference>
<dbReference type="GO" id="GO:0001510">
    <property type="term" value="P:RNA methylation"/>
    <property type="evidence" value="ECO:0007669"/>
    <property type="project" value="InterPro"/>
</dbReference>
<dbReference type="CDD" id="cd02440">
    <property type="entry name" value="AdoMet_MTases"/>
    <property type="match status" value="1"/>
</dbReference>
<keyword evidence="1 5" id="KW-0489">Methyltransferase</keyword>
<dbReference type="PANTHER" id="PTHR22807:SF53">
    <property type="entry name" value="RIBOSOMAL RNA SMALL SUBUNIT METHYLTRANSFERASE B-RELATED"/>
    <property type="match status" value="1"/>
</dbReference>
<feature type="binding site" evidence="5">
    <location>
        <position position="243"/>
    </location>
    <ligand>
        <name>S-adenosyl-L-methionine</name>
        <dbReference type="ChEBI" id="CHEBI:59789"/>
    </ligand>
</feature>
<dbReference type="PROSITE" id="PS51686">
    <property type="entry name" value="SAM_MT_RSMB_NOP"/>
    <property type="match status" value="1"/>
</dbReference>
<evidence type="ECO:0000259" key="6">
    <source>
        <dbReference type="PROSITE" id="PS51686"/>
    </source>
</evidence>
<dbReference type="OrthoDB" id="9810297at2"/>
<evidence type="ECO:0000256" key="1">
    <source>
        <dbReference type="ARBA" id="ARBA00022603"/>
    </source>
</evidence>
<keyword evidence="2 5" id="KW-0808">Transferase</keyword>
<dbReference type="InterPro" id="IPR001678">
    <property type="entry name" value="MeTrfase_RsmB-F_NOP2_dom"/>
</dbReference>
<dbReference type="Gene3D" id="3.40.50.150">
    <property type="entry name" value="Vaccinia Virus protein VP39"/>
    <property type="match status" value="1"/>
</dbReference>
<evidence type="ECO:0000256" key="4">
    <source>
        <dbReference type="ARBA" id="ARBA00022884"/>
    </source>
</evidence>
<dbReference type="PRINTS" id="PR02008">
    <property type="entry name" value="RCMTFAMILY"/>
</dbReference>
<keyword evidence="4 5" id="KW-0694">RNA-binding</keyword>
<dbReference type="STRING" id="1913578.LPB140_08465"/>
<dbReference type="PANTHER" id="PTHR22807">
    <property type="entry name" value="NOP2 YEAST -RELATED NOL1/NOP2/FMU SUN DOMAIN-CONTAINING"/>
    <property type="match status" value="1"/>
</dbReference>
<evidence type="ECO:0000256" key="5">
    <source>
        <dbReference type="PROSITE-ProRule" id="PRU01023"/>
    </source>
</evidence>
<feature type="binding site" evidence="5">
    <location>
        <position position="291"/>
    </location>
    <ligand>
        <name>S-adenosyl-L-methionine</name>
        <dbReference type="ChEBI" id="CHEBI:59789"/>
    </ligand>
</feature>
<evidence type="ECO:0000256" key="3">
    <source>
        <dbReference type="ARBA" id="ARBA00022691"/>
    </source>
</evidence>
<comment type="similarity">
    <text evidence="5">Belongs to the class I-like SAM-binding methyltransferase superfamily. RsmB/NOP family.</text>
</comment>
<dbReference type="Proteomes" id="UP000242561">
    <property type="component" value="Chromosome"/>
</dbReference>
<name>A0A1L3JCE7_9SPHN</name>
<dbReference type="RefSeq" id="WP_072559464.1">
    <property type="nucleotide sequence ID" value="NZ_CP018154.1"/>
</dbReference>
<evidence type="ECO:0000313" key="8">
    <source>
        <dbReference type="Proteomes" id="UP000242561"/>
    </source>
</evidence>
<dbReference type="GO" id="GO:0008173">
    <property type="term" value="F:RNA methyltransferase activity"/>
    <property type="evidence" value="ECO:0007669"/>
    <property type="project" value="InterPro"/>
</dbReference>
<keyword evidence="3 5" id="KW-0949">S-adenosyl-L-methionine</keyword>
<dbReference type="EMBL" id="CP018154">
    <property type="protein sequence ID" value="APG62815.1"/>
    <property type="molecule type" value="Genomic_DNA"/>
</dbReference>
<keyword evidence="8" id="KW-1185">Reference proteome</keyword>
<dbReference type="GO" id="GO:0003723">
    <property type="term" value="F:RNA binding"/>
    <property type="evidence" value="ECO:0007669"/>
    <property type="project" value="UniProtKB-UniRule"/>
</dbReference>
<dbReference type="InterPro" id="IPR029063">
    <property type="entry name" value="SAM-dependent_MTases_sf"/>
</dbReference>
<feature type="active site" description="Nucleophile" evidence="5">
    <location>
        <position position="344"/>
    </location>
</feature>
<gene>
    <name evidence="7" type="ORF">LPB140_08465</name>
</gene>
<reference evidence="7 8" key="1">
    <citation type="submission" date="2016-11" db="EMBL/GenBank/DDBJ databases">
        <title>Sphingorhabdus sp. LPB0140, isolated from marine environment.</title>
        <authorList>
            <person name="Kim E."/>
            <person name="Yi H."/>
        </authorList>
    </citation>
    <scope>NUCLEOTIDE SEQUENCE [LARGE SCALE GENOMIC DNA]</scope>
    <source>
        <strain evidence="7 8">LPB0140</strain>
    </source>
</reference>
<accession>A0A1L3JCE7</accession>
<organism evidence="7 8">
    <name type="scientific">Sphingorhabdus lutea</name>
    <dbReference type="NCBI Taxonomy" id="1913578"/>
    <lineage>
        <taxon>Bacteria</taxon>
        <taxon>Pseudomonadati</taxon>
        <taxon>Pseudomonadota</taxon>
        <taxon>Alphaproteobacteria</taxon>
        <taxon>Sphingomonadales</taxon>
        <taxon>Sphingomonadaceae</taxon>
        <taxon>Sphingorhabdus</taxon>
    </lineage>
</organism>
<sequence length="403" mass="44043">MKDSGRVQAAIDLLHEVVLAAKNNGAAAERIIASYFKTRRFIGSKDRRYIRDLVWDCIRLIGERPVSGRAAMLAMVDAGHVDAALFDGSEYGPAVIKDIEERAAPSILSAGLRQYFASIILQSDNVEEELSALLGRASLDIRAKNDAVIAQKITENLEQAAPIHNVPNGYRLDNGFNIIDHDLYKNGMVEVQDAGSQMIAHAANARPGMTVLDLCAGAGGKTLAMADAMSEGGLLKGRLIAADTNRARLQQIPDRAARAGYENIEQRLINPRRELEILGDLTGACDIVMVDAPCSGTGTWRRQPEGRWRLTPKILSQLTDLQFYLLRLAATLVKPGGAIIYATCSLLEDEGGKQIEGFLQSNKNFLPEKIDAALGRPHLNGRILTPFHDACDGFFYSRLRHKG</sequence>
<evidence type="ECO:0000313" key="7">
    <source>
        <dbReference type="EMBL" id="APG62815.1"/>
    </source>
</evidence>
<dbReference type="Pfam" id="PF01189">
    <property type="entry name" value="Methyltr_RsmB-F"/>
    <property type="match status" value="1"/>
</dbReference>
<dbReference type="AlphaFoldDB" id="A0A1L3JCE7"/>